<organism evidence="2 3">
    <name type="scientific">Toxocara canis</name>
    <name type="common">Canine roundworm</name>
    <dbReference type="NCBI Taxonomy" id="6265"/>
    <lineage>
        <taxon>Eukaryota</taxon>
        <taxon>Metazoa</taxon>
        <taxon>Ecdysozoa</taxon>
        <taxon>Nematoda</taxon>
        <taxon>Chromadorea</taxon>
        <taxon>Rhabditida</taxon>
        <taxon>Spirurina</taxon>
        <taxon>Ascaridomorpha</taxon>
        <taxon>Ascaridoidea</taxon>
        <taxon>Toxocaridae</taxon>
        <taxon>Toxocara</taxon>
    </lineage>
</organism>
<gene>
    <name evidence="2" type="ORF">Tcan_00698</name>
</gene>
<evidence type="ECO:0000313" key="3">
    <source>
        <dbReference type="Proteomes" id="UP000031036"/>
    </source>
</evidence>
<dbReference type="Proteomes" id="UP000031036">
    <property type="component" value="Unassembled WGS sequence"/>
</dbReference>
<protein>
    <submittedName>
        <fullName evidence="2">Uncharacterized protein</fullName>
    </submittedName>
</protein>
<keyword evidence="3" id="KW-1185">Reference proteome</keyword>
<name>A0A0B2V348_TOXCA</name>
<accession>A0A0B2V348</accession>
<dbReference type="EMBL" id="JPKZ01002217">
    <property type="protein sequence ID" value="KHN77846.1"/>
    <property type="molecule type" value="Genomic_DNA"/>
</dbReference>
<comment type="caution">
    <text evidence="2">The sequence shown here is derived from an EMBL/GenBank/DDBJ whole genome shotgun (WGS) entry which is preliminary data.</text>
</comment>
<feature type="compositionally biased region" description="Low complexity" evidence="1">
    <location>
        <begin position="58"/>
        <end position="68"/>
    </location>
</feature>
<dbReference type="AlphaFoldDB" id="A0A0B2V348"/>
<evidence type="ECO:0000313" key="2">
    <source>
        <dbReference type="EMBL" id="KHN77846.1"/>
    </source>
</evidence>
<evidence type="ECO:0000256" key="1">
    <source>
        <dbReference type="SAM" id="MobiDB-lite"/>
    </source>
</evidence>
<sequence>MFDLERPSPRQTVTTPNREHRGPVGPVEPNRGDHKQERQTHTRRRPRCLNVQSRRRTYYSSSSQSHTRCTSKKGGVVYPCTLPLICTYLRFACTSSLTYFTVAMFRHNLAGSTSLACFSRPHLFGPLYHPTYHIRSLLAI</sequence>
<feature type="non-terminal residue" evidence="2">
    <location>
        <position position="140"/>
    </location>
</feature>
<feature type="compositionally biased region" description="Basic and acidic residues" evidence="1">
    <location>
        <begin position="30"/>
        <end position="40"/>
    </location>
</feature>
<feature type="compositionally biased region" description="Basic residues" evidence="1">
    <location>
        <begin position="41"/>
        <end position="57"/>
    </location>
</feature>
<reference evidence="2 3" key="1">
    <citation type="submission" date="2014-11" db="EMBL/GenBank/DDBJ databases">
        <title>Genetic blueprint of the zoonotic pathogen Toxocara canis.</title>
        <authorList>
            <person name="Zhu X.-Q."/>
            <person name="Korhonen P.K."/>
            <person name="Cai H."/>
            <person name="Young N.D."/>
            <person name="Nejsum P."/>
            <person name="von Samson-Himmelstjerna G."/>
            <person name="Boag P.R."/>
            <person name="Tan P."/>
            <person name="Li Q."/>
            <person name="Min J."/>
            <person name="Yang Y."/>
            <person name="Wang X."/>
            <person name="Fang X."/>
            <person name="Hall R.S."/>
            <person name="Hofmann A."/>
            <person name="Sternberg P.W."/>
            <person name="Jex A.R."/>
            <person name="Gasser R.B."/>
        </authorList>
    </citation>
    <scope>NUCLEOTIDE SEQUENCE [LARGE SCALE GENOMIC DNA]</scope>
    <source>
        <strain evidence="2">PN_DK_2014</strain>
    </source>
</reference>
<proteinExistence type="predicted"/>
<feature type="region of interest" description="Disordered" evidence="1">
    <location>
        <begin position="1"/>
        <end position="69"/>
    </location>
</feature>